<feature type="region of interest" description="Disordered" evidence="1">
    <location>
        <begin position="40"/>
        <end position="94"/>
    </location>
</feature>
<feature type="region of interest" description="Disordered" evidence="1">
    <location>
        <begin position="1"/>
        <end position="25"/>
    </location>
</feature>
<evidence type="ECO:0000313" key="3">
    <source>
        <dbReference type="Proteomes" id="UP000076738"/>
    </source>
</evidence>
<gene>
    <name evidence="2" type="ORF">CALVIDRAFT_559437</name>
</gene>
<name>A0A167S713_CALVF</name>
<protein>
    <submittedName>
        <fullName evidence="2">Uncharacterized protein</fullName>
    </submittedName>
</protein>
<feature type="compositionally biased region" description="Basic and acidic residues" evidence="1">
    <location>
        <begin position="1"/>
        <end position="11"/>
    </location>
</feature>
<keyword evidence="3" id="KW-1185">Reference proteome</keyword>
<dbReference type="Proteomes" id="UP000076738">
    <property type="component" value="Unassembled WGS sequence"/>
</dbReference>
<organism evidence="2 3">
    <name type="scientific">Calocera viscosa (strain TUFC12733)</name>
    <dbReference type="NCBI Taxonomy" id="1330018"/>
    <lineage>
        <taxon>Eukaryota</taxon>
        <taxon>Fungi</taxon>
        <taxon>Dikarya</taxon>
        <taxon>Basidiomycota</taxon>
        <taxon>Agaricomycotina</taxon>
        <taxon>Dacrymycetes</taxon>
        <taxon>Dacrymycetales</taxon>
        <taxon>Dacrymycetaceae</taxon>
        <taxon>Calocera</taxon>
    </lineage>
</organism>
<feature type="compositionally biased region" description="Low complexity" evidence="1">
    <location>
        <begin position="82"/>
        <end position="94"/>
    </location>
</feature>
<dbReference type="OrthoDB" id="3424188at2759"/>
<dbReference type="AlphaFoldDB" id="A0A167S713"/>
<reference evidence="2 3" key="1">
    <citation type="journal article" date="2016" name="Mol. Biol. Evol.">
        <title>Comparative Genomics of Early-Diverging Mushroom-Forming Fungi Provides Insights into the Origins of Lignocellulose Decay Capabilities.</title>
        <authorList>
            <person name="Nagy L.G."/>
            <person name="Riley R."/>
            <person name="Tritt A."/>
            <person name="Adam C."/>
            <person name="Daum C."/>
            <person name="Floudas D."/>
            <person name="Sun H."/>
            <person name="Yadav J.S."/>
            <person name="Pangilinan J."/>
            <person name="Larsson K.H."/>
            <person name="Matsuura K."/>
            <person name="Barry K."/>
            <person name="Labutti K."/>
            <person name="Kuo R."/>
            <person name="Ohm R.A."/>
            <person name="Bhattacharya S.S."/>
            <person name="Shirouzu T."/>
            <person name="Yoshinaga Y."/>
            <person name="Martin F.M."/>
            <person name="Grigoriev I.V."/>
            <person name="Hibbett D.S."/>
        </authorList>
    </citation>
    <scope>NUCLEOTIDE SEQUENCE [LARGE SCALE GENOMIC DNA]</scope>
    <source>
        <strain evidence="2 3">TUFC12733</strain>
    </source>
</reference>
<feature type="region of interest" description="Disordered" evidence="1">
    <location>
        <begin position="242"/>
        <end position="275"/>
    </location>
</feature>
<proteinExistence type="predicted"/>
<feature type="compositionally biased region" description="Polar residues" evidence="1">
    <location>
        <begin position="59"/>
        <end position="73"/>
    </location>
</feature>
<sequence length="355" mass="38523">MSTAENRKTSNEDDIGSACAGPPCGSLHVASSEDATEILGAADTYSGATGSERERRSIARSQNHDLTVPTNPTHADGRDGEATASTAAPASAPGVVGQYDFNKLSGIRLRKTAPSDATICLRDDSEAVPSDSAIRLRDDREAVAIRLRDGPDADTAPTTVTTPSARAPELVVQHNFNKLSPESIESSESPPHTTSEHLVSTLRNLDNAEALYRDMVPGQDMSAMDLELRLAQIDIMRRHVQLQDEQENGSAPPPYDPSWRDTSHATGNSVVGPAIPLSAPPSQVATSMPAKPRHHKFAYDLRVYSDPDALQAYNRARNEDFQRYREAHGLTTIRGRIASWWKNLYGGLSFDELIE</sequence>
<evidence type="ECO:0000256" key="1">
    <source>
        <dbReference type="SAM" id="MobiDB-lite"/>
    </source>
</evidence>
<accession>A0A167S713</accession>
<dbReference type="EMBL" id="KV417266">
    <property type="protein sequence ID" value="KZP01635.1"/>
    <property type="molecule type" value="Genomic_DNA"/>
</dbReference>
<evidence type="ECO:0000313" key="2">
    <source>
        <dbReference type="EMBL" id="KZP01635.1"/>
    </source>
</evidence>